<dbReference type="OrthoDB" id="4232400at2759"/>
<dbReference type="STRING" id="2025994.A0A2T3A2N9"/>
<keyword evidence="3" id="KW-1185">Reference proteome</keyword>
<dbReference type="AlphaFoldDB" id="A0A2T3A2N9"/>
<name>A0A2T3A2N9_9PEZI</name>
<evidence type="ECO:0000313" key="2">
    <source>
        <dbReference type="EMBL" id="PSR81706.1"/>
    </source>
</evidence>
<accession>A0A2T3A2N9</accession>
<feature type="compositionally biased region" description="Basic and acidic residues" evidence="1">
    <location>
        <begin position="66"/>
        <end position="81"/>
    </location>
</feature>
<dbReference type="EMBL" id="KZ678496">
    <property type="protein sequence ID" value="PSR81706.1"/>
    <property type="molecule type" value="Genomic_DNA"/>
</dbReference>
<dbReference type="Proteomes" id="UP000241462">
    <property type="component" value="Unassembled WGS sequence"/>
</dbReference>
<evidence type="ECO:0000256" key="1">
    <source>
        <dbReference type="SAM" id="MobiDB-lite"/>
    </source>
</evidence>
<gene>
    <name evidence="2" type="ORF">BD289DRAFT_372325</name>
</gene>
<evidence type="ECO:0000313" key="3">
    <source>
        <dbReference type="Proteomes" id="UP000241462"/>
    </source>
</evidence>
<sequence length="88" mass="9486">MAPANNNYSYSKGGNSNSPAGAGQGQNNQGAPAPQTNYRMIKDGWGNRPNFQASYGLGMDPEGIEEGNRILESFREADRQQHNGGNKK</sequence>
<organism evidence="2 3">
    <name type="scientific">Coniella lustricola</name>
    <dbReference type="NCBI Taxonomy" id="2025994"/>
    <lineage>
        <taxon>Eukaryota</taxon>
        <taxon>Fungi</taxon>
        <taxon>Dikarya</taxon>
        <taxon>Ascomycota</taxon>
        <taxon>Pezizomycotina</taxon>
        <taxon>Sordariomycetes</taxon>
        <taxon>Sordariomycetidae</taxon>
        <taxon>Diaporthales</taxon>
        <taxon>Schizoparmaceae</taxon>
        <taxon>Coniella</taxon>
    </lineage>
</organism>
<feature type="compositionally biased region" description="Low complexity" evidence="1">
    <location>
        <begin position="1"/>
        <end position="35"/>
    </location>
</feature>
<dbReference type="InParanoid" id="A0A2T3A2N9"/>
<protein>
    <submittedName>
        <fullName evidence="2">Uncharacterized protein</fullName>
    </submittedName>
</protein>
<feature type="region of interest" description="Disordered" evidence="1">
    <location>
        <begin position="1"/>
        <end position="88"/>
    </location>
</feature>
<proteinExistence type="predicted"/>
<reference evidence="2 3" key="1">
    <citation type="journal article" date="2018" name="Mycol. Prog.">
        <title>Coniella lustricola, a new species from submerged detritus.</title>
        <authorList>
            <person name="Raudabaugh D.B."/>
            <person name="Iturriaga T."/>
            <person name="Carver A."/>
            <person name="Mondo S."/>
            <person name="Pangilinan J."/>
            <person name="Lipzen A."/>
            <person name="He G."/>
            <person name="Amirebrahimi M."/>
            <person name="Grigoriev I.V."/>
            <person name="Miller A.N."/>
        </authorList>
    </citation>
    <scope>NUCLEOTIDE SEQUENCE [LARGE SCALE GENOMIC DNA]</scope>
    <source>
        <strain evidence="2 3">B22-T-1</strain>
    </source>
</reference>